<dbReference type="SUPFAM" id="SSF49373">
    <property type="entry name" value="Invasin/intimin cell-adhesion fragments"/>
    <property type="match status" value="1"/>
</dbReference>
<evidence type="ECO:0000313" key="2">
    <source>
        <dbReference type="EMBL" id="EHQ26889.1"/>
    </source>
</evidence>
<accession>H1Y8L7</accession>
<sequence length="876" mass="97530">MKIRHFVYGKFNSKFPDYNPRVVDSSASPGELISQYDRIGAVVIKQLSALFYPSFPSVNPEVIIKVDSDYLFIKFFAPFMDVRGSQILGLFHAFIFNSKELRQINYMPWRLRRNFVKSYSPEEIVSWDSQIWLKRDDCAMTPTVVKDVPQLDAVPYNSPDIFYNPFTQYLLINKQDGQEAESVLKLLPVANRLALYSSGVILNCTANTLEQIYGKALHVIFLNMYTENVPTWFNQMAGEDLTLLNPTEAEVVAENPKFTNAPPTSFVQRQLDYGSGIPLADRPVVKLAPPVDINVVIDKKKVNIDFKNNNNVNVIAAVERRQTDANEEFTVLKSGLQIAANTKSSYIDQTAENGRVYIYKIRFAVMADSVGDDSSRELLPLKMPPAVIESLIEANYNPHENSITLTWKTPQNQYPVVYSVFKTAIKDGGNPVQKQVASGLREDKFFDSDIDKKADYIYRIITVDAADSKNESPLSADTERILVHGLKKKENQEMLSETGTNDVFRKKPFPWKNVAIITLSIMVVSFAGLLIYSHGVPAEGGKTATPNTPRHIVQATDSAGITGDSTVRVEGTLQLTARKTNGLWQSSDTKIAEVEKSIGLVTGKAKGNVIISYSLSNDNFKKAIRVIDETATVVSQEGDWIPSSAISQMKKLKKNKFRINVNSPFKISLNYKQGGNDRGGVLINVKEAQTTITSTAPYKLKGNTLVLTLVNEQKNVDIKGSPGVSVEGNGTVSLLFGKDNSEEIFNIDFASKETTVSTPNAKINNGRGAAQNAPKIVFKNKKYIIGDIIKLELKPPVEGGSWKLDNGDMQFAIMTDGDIQAYNKINRKQHYDFNEFGINKNKCLVKVRDIIGTGGQIYYRTADTSYVANIQLNSPN</sequence>
<gene>
    <name evidence="2" type="ORF">Mucpa_2777</name>
</gene>
<dbReference type="Gene3D" id="2.60.40.1080">
    <property type="match status" value="1"/>
</dbReference>
<dbReference type="Pfam" id="PF02368">
    <property type="entry name" value="Big_2"/>
    <property type="match status" value="1"/>
</dbReference>
<dbReference type="HOGENOM" id="CLU_328123_0_0_10"/>
<name>H1Y8L7_9SPHI</name>
<keyword evidence="3" id="KW-1185">Reference proteome</keyword>
<dbReference type="AlphaFoldDB" id="H1Y8L7"/>
<dbReference type="InterPro" id="IPR013783">
    <property type="entry name" value="Ig-like_fold"/>
</dbReference>
<feature type="domain" description="BIG2" evidence="1">
    <location>
        <begin position="561"/>
        <end position="623"/>
    </location>
</feature>
<evidence type="ECO:0000313" key="3">
    <source>
        <dbReference type="Proteomes" id="UP000002774"/>
    </source>
</evidence>
<dbReference type="Proteomes" id="UP000002774">
    <property type="component" value="Chromosome"/>
</dbReference>
<dbReference type="InterPro" id="IPR003343">
    <property type="entry name" value="Big_2"/>
</dbReference>
<protein>
    <submittedName>
        <fullName evidence="2">Ig domain protein group 2 domain protein</fullName>
    </submittedName>
</protein>
<evidence type="ECO:0000259" key="1">
    <source>
        <dbReference type="Pfam" id="PF02368"/>
    </source>
</evidence>
<reference evidence="2" key="1">
    <citation type="submission" date="2011-09" db="EMBL/GenBank/DDBJ databases">
        <title>The permanent draft genome of Mucilaginibacter paludis DSM 18603.</title>
        <authorList>
            <consortium name="US DOE Joint Genome Institute (JGI-PGF)"/>
            <person name="Lucas S."/>
            <person name="Han J."/>
            <person name="Lapidus A."/>
            <person name="Bruce D."/>
            <person name="Goodwin L."/>
            <person name="Pitluck S."/>
            <person name="Peters L."/>
            <person name="Kyrpides N."/>
            <person name="Mavromatis K."/>
            <person name="Ivanova N."/>
            <person name="Mikhailova N."/>
            <person name="Held B."/>
            <person name="Detter J.C."/>
            <person name="Tapia R."/>
            <person name="Han C."/>
            <person name="Land M."/>
            <person name="Hauser L."/>
            <person name="Markowitz V."/>
            <person name="Cheng J.-F."/>
            <person name="Hugenholtz P."/>
            <person name="Woyke T."/>
            <person name="Wu D."/>
            <person name="Tindall B."/>
            <person name="Brambilla E."/>
            <person name="Klenk H.-P."/>
            <person name="Eisen J.A."/>
        </authorList>
    </citation>
    <scope>NUCLEOTIDE SEQUENCE [LARGE SCALE GENOMIC DNA]</scope>
    <source>
        <strain evidence="2">DSM 18603</strain>
    </source>
</reference>
<dbReference type="EMBL" id="CM001403">
    <property type="protein sequence ID" value="EHQ26889.1"/>
    <property type="molecule type" value="Genomic_DNA"/>
</dbReference>
<dbReference type="Gene3D" id="2.60.40.10">
    <property type="entry name" value="Immunoglobulins"/>
    <property type="match status" value="1"/>
</dbReference>
<organism evidence="2 3">
    <name type="scientific">Mucilaginibacter paludis DSM 18603</name>
    <dbReference type="NCBI Taxonomy" id="714943"/>
    <lineage>
        <taxon>Bacteria</taxon>
        <taxon>Pseudomonadati</taxon>
        <taxon>Bacteroidota</taxon>
        <taxon>Sphingobacteriia</taxon>
        <taxon>Sphingobacteriales</taxon>
        <taxon>Sphingobacteriaceae</taxon>
        <taxon>Mucilaginibacter</taxon>
    </lineage>
</organism>
<dbReference type="InterPro" id="IPR008964">
    <property type="entry name" value="Invasin/intimin_cell_adhesion"/>
</dbReference>
<proteinExistence type="predicted"/>
<dbReference type="STRING" id="714943.Mucpa_2777"/>